<protein>
    <submittedName>
        <fullName evidence="1">Glycoside hydrolase family 5 protein</fullName>
    </submittedName>
</protein>
<reference evidence="1" key="1">
    <citation type="submission" date="2019-08" db="EMBL/GenBank/DDBJ databases">
        <title>Genome sequence of Clostridiales bacterium MT110.</title>
        <authorList>
            <person name="Cao J."/>
        </authorList>
    </citation>
    <scope>NUCLEOTIDE SEQUENCE</scope>
    <source>
        <strain evidence="1">MT110</strain>
    </source>
</reference>
<keyword evidence="1" id="KW-0378">Hydrolase</keyword>
<name>A0ACD1AEJ9_9FIRM</name>
<dbReference type="Proteomes" id="UP000594014">
    <property type="component" value="Chromosome"/>
</dbReference>
<evidence type="ECO:0000313" key="2">
    <source>
        <dbReference type="Proteomes" id="UP000594014"/>
    </source>
</evidence>
<evidence type="ECO:0000313" key="1">
    <source>
        <dbReference type="EMBL" id="QOX64856.1"/>
    </source>
</evidence>
<dbReference type="EMBL" id="CP042469">
    <property type="protein sequence ID" value="QOX64856.1"/>
    <property type="molecule type" value="Genomic_DNA"/>
</dbReference>
<organism evidence="1 2">
    <name type="scientific">Anoxybacterium hadale</name>
    <dbReference type="NCBI Taxonomy" id="3408580"/>
    <lineage>
        <taxon>Bacteria</taxon>
        <taxon>Bacillati</taxon>
        <taxon>Bacillota</taxon>
        <taxon>Clostridia</taxon>
        <taxon>Peptostreptococcales</taxon>
        <taxon>Anaerovoracaceae</taxon>
        <taxon>Anoxybacterium</taxon>
    </lineage>
</organism>
<sequence length="384" mass="44317">MMISETGVSTAKGNRKGNPIEMVSSKGHPGNKRRGLLFLLLPLAIAGLYGGYYIYNLMFQDVRFASQLDPGFNLGNTLDAHGLNDRLAAPEKYETYWGNPDTTKEMIDSIKQAGFQTLRVPVTWYEHMDENYVIDPAWMDRVQQVVDYGIANEMYVILNAHHDSWYTPTAANEEKAEAITRKLWQQIAERFQNYDEKLLFESMNEPRLIGTAEEWYAGTPEARKIVNRLNAVFAETVRSTGGQNQNRYLLLPTYCASTLPEALSDFQMPKGERFIISVHLYRPYEFTLAENQTKNWMAKKEQTEEIDQAFRDLKRIFHRRGVPVIIGEYGALDKNNEASRAAWVKYVRELAGEQEIPCIWWDDSVFNRKELKWNYPELVKALVS</sequence>
<proteinExistence type="predicted"/>
<keyword evidence="2" id="KW-1185">Reference proteome</keyword>
<gene>
    <name evidence="1" type="ORF">FRZ06_16630</name>
</gene>
<accession>A0ACD1AEJ9</accession>